<proteinExistence type="predicted"/>
<comment type="caution">
    <text evidence="2">The sequence shown here is derived from an EMBL/GenBank/DDBJ whole genome shotgun (WGS) entry which is preliminary data.</text>
</comment>
<reference evidence="2 3" key="1">
    <citation type="submission" date="2016-03" db="EMBL/GenBank/DDBJ databases">
        <title>Whole genome sequencing of Grifola frondosa 9006-11.</title>
        <authorList>
            <person name="Min B."/>
            <person name="Park H."/>
            <person name="Kim J.-G."/>
            <person name="Cho H."/>
            <person name="Oh Y.-L."/>
            <person name="Kong W.-S."/>
            <person name="Choi I.-G."/>
        </authorList>
    </citation>
    <scope>NUCLEOTIDE SEQUENCE [LARGE SCALE GENOMIC DNA]</scope>
    <source>
        <strain evidence="2 3">9006-11</strain>
    </source>
</reference>
<dbReference type="EMBL" id="LUGG01000032">
    <property type="protein sequence ID" value="OBZ66216.1"/>
    <property type="molecule type" value="Genomic_DNA"/>
</dbReference>
<gene>
    <name evidence="2" type="ORF">A0H81_13846</name>
</gene>
<name>A0A1C7LPS0_GRIFR</name>
<feature type="compositionally biased region" description="Polar residues" evidence="1">
    <location>
        <begin position="26"/>
        <end position="40"/>
    </location>
</feature>
<evidence type="ECO:0000313" key="3">
    <source>
        <dbReference type="Proteomes" id="UP000092993"/>
    </source>
</evidence>
<sequence length="94" mass="10311">MHFNIGFTLQATISPDRSAPDASALPNGSQTLGRSNSGSASRAEEMTMSSGSCYHHHQRWQPNSSMGHTDARFGPLEQRTDLQPAHWDDLLGPY</sequence>
<dbReference type="AlphaFoldDB" id="A0A1C7LPS0"/>
<feature type="region of interest" description="Disordered" evidence="1">
    <location>
        <begin position="1"/>
        <end position="94"/>
    </location>
</feature>
<evidence type="ECO:0000313" key="2">
    <source>
        <dbReference type="EMBL" id="OBZ66216.1"/>
    </source>
</evidence>
<organism evidence="2 3">
    <name type="scientific">Grifola frondosa</name>
    <name type="common">Maitake</name>
    <name type="synonym">Polyporus frondosus</name>
    <dbReference type="NCBI Taxonomy" id="5627"/>
    <lineage>
        <taxon>Eukaryota</taxon>
        <taxon>Fungi</taxon>
        <taxon>Dikarya</taxon>
        <taxon>Basidiomycota</taxon>
        <taxon>Agaricomycotina</taxon>
        <taxon>Agaricomycetes</taxon>
        <taxon>Polyporales</taxon>
        <taxon>Grifolaceae</taxon>
        <taxon>Grifola</taxon>
    </lineage>
</organism>
<protein>
    <submittedName>
        <fullName evidence="2">Uncharacterized protein</fullName>
    </submittedName>
</protein>
<accession>A0A1C7LPS0</accession>
<keyword evidence="3" id="KW-1185">Reference proteome</keyword>
<dbReference type="Proteomes" id="UP000092993">
    <property type="component" value="Unassembled WGS sequence"/>
</dbReference>
<evidence type="ECO:0000256" key="1">
    <source>
        <dbReference type="SAM" id="MobiDB-lite"/>
    </source>
</evidence>